<evidence type="ECO:0000256" key="18">
    <source>
        <dbReference type="RuleBase" id="RU003938"/>
    </source>
</evidence>
<proteinExistence type="inferred from homology"/>
<comment type="subcellular location">
    <subcellularLocation>
        <location evidence="2">Cell membrane</location>
        <topology evidence="2">Multi-pass membrane protein</topology>
    </subcellularLocation>
</comment>
<dbReference type="PANTHER" id="PTHR46382">
    <property type="entry name" value="PHOSPHATIDATE CYTIDYLYLTRANSFERASE"/>
    <property type="match status" value="1"/>
</dbReference>
<comment type="catalytic activity">
    <reaction evidence="1 18">
        <text>a 1,2-diacyl-sn-glycero-3-phosphate + CTP + H(+) = a CDP-1,2-diacyl-sn-glycerol + diphosphate</text>
        <dbReference type="Rhea" id="RHEA:16229"/>
        <dbReference type="ChEBI" id="CHEBI:15378"/>
        <dbReference type="ChEBI" id="CHEBI:33019"/>
        <dbReference type="ChEBI" id="CHEBI:37563"/>
        <dbReference type="ChEBI" id="CHEBI:58332"/>
        <dbReference type="ChEBI" id="CHEBI:58608"/>
        <dbReference type="EC" id="2.7.7.41"/>
    </reaction>
</comment>
<dbReference type="RefSeq" id="WP_085378052.1">
    <property type="nucleotide sequence ID" value="NZ_CP020612.1"/>
</dbReference>
<keyword evidence="16" id="KW-0594">Phospholipid biosynthesis</keyword>
<evidence type="ECO:0000256" key="2">
    <source>
        <dbReference type="ARBA" id="ARBA00004651"/>
    </source>
</evidence>
<name>A0A1W6CYJ3_9RHOB</name>
<keyword evidence="9" id="KW-0444">Lipid biosynthesis</keyword>
<accession>A0A1W6CYJ3</accession>
<organism evidence="20 21">
    <name type="scientific">Paracoccus contaminans</name>
    <dbReference type="NCBI Taxonomy" id="1945662"/>
    <lineage>
        <taxon>Bacteria</taxon>
        <taxon>Pseudomonadati</taxon>
        <taxon>Pseudomonadota</taxon>
        <taxon>Alphaproteobacteria</taxon>
        <taxon>Rhodobacterales</taxon>
        <taxon>Paracoccaceae</taxon>
        <taxon>Paracoccus</taxon>
    </lineage>
</organism>
<evidence type="ECO:0000256" key="6">
    <source>
        <dbReference type="ARBA" id="ARBA00012487"/>
    </source>
</evidence>
<feature type="transmembrane region" description="Helical" evidence="19">
    <location>
        <begin position="84"/>
        <end position="116"/>
    </location>
</feature>
<evidence type="ECO:0000313" key="20">
    <source>
        <dbReference type="EMBL" id="ARJ69933.1"/>
    </source>
</evidence>
<feature type="transmembrane region" description="Helical" evidence="19">
    <location>
        <begin position="20"/>
        <end position="37"/>
    </location>
</feature>
<evidence type="ECO:0000256" key="11">
    <source>
        <dbReference type="ARBA" id="ARBA00022692"/>
    </source>
</evidence>
<evidence type="ECO:0000256" key="1">
    <source>
        <dbReference type="ARBA" id="ARBA00001698"/>
    </source>
</evidence>
<keyword evidence="8" id="KW-1003">Cell membrane</keyword>
<comment type="pathway">
    <text evidence="3 18">Phospholipid metabolism; CDP-diacylglycerol biosynthesis; CDP-diacylglycerol from sn-glycerol 3-phosphate: step 3/3.</text>
</comment>
<feature type="transmembrane region" description="Helical" evidence="19">
    <location>
        <begin position="194"/>
        <end position="215"/>
    </location>
</feature>
<evidence type="ECO:0000256" key="8">
    <source>
        <dbReference type="ARBA" id="ARBA00022475"/>
    </source>
</evidence>
<evidence type="ECO:0000256" key="4">
    <source>
        <dbReference type="ARBA" id="ARBA00005189"/>
    </source>
</evidence>
<dbReference type="Pfam" id="PF01148">
    <property type="entry name" value="CTP_transf_1"/>
    <property type="match status" value="1"/>
</dbReference>
<dbReference type="KEGG" id="pcon:B0A89_10125"/>
<keyword evidence="17" id="KW-1208">Phospholipid metabolism</keyword>
<keyword evidence="14" id="KW-0443">Lipid metabolism</keyword>
<dbReference type="STRING" id="1945662.B0A89_10125"/>
<feature type="transmembrane region" description="Helical" evidence="19">
    <location>
        <begin position="154"/>
        <end position="173"/>
    </location>
</feature>
<evidence type="ECO:0000256" key="3">
    <source>
        <dbReference type="ARBA" id="ARBA00005119"/>
    </source>
</evidence>
<evidence type="ECO:0000256" key="13">
    <source>
        <dbReference type="ARBA" id="ARBA00022989"/>
    </source>
</evidence>
<comment type="pathway">
    <text evidence="4">Lipid metabolism.</text>
</comment>
<dbReference type="AlphaFoldDB" id="A0A1W6CYJ3"/>
<keyword evidence="13 19" id="KW-1133">Transmembrane helix</keyword>
<keyword evidence="15 19" id="KW-0472">Membrane</keyword>
<keyword evidence="11 18" id="KW-0812">Transmembrane</keyword>
<evidence type="ECO:0000256" key="17">
    <source>
        <dbReference type="ARBA" id="ARBA00023264"/>
    </source>
</evidence>
<feature type="transmembrane region" description="Helical" evidence="19">
    <location>
        <begin position="264"/>
        <end position="284"/>
    </location>
</feature>
<dbReference type="EC" id="2.7.7.41" evidence="6 18"/>
<dbReference type="GO" id="GO:0016024">
    <property type="term" value="P:CDP-diacylglycerol biosynthetic process"/>
    <property type="evidence" value="ECO:0007669"/>
    <property type="project" value="UniProtKB-UniPathway"/>
</dbReference>
<evidence type="ECO:0000256" key="7">
    <source>
        <dbReference type="ARBA" id="ARBA00019373"/>
    </source>
</evidence>
<keyword evidence="21" id="KW-1185">Reference proteome</keyword>
<evidence type="ECO:0000256" key="10">
    <source>
        <dbReference type="ARBA" id="ARBA00022679"/>
    </source>
</evidence>
<dbReference type="GO" id="GO:0005886">
    <property type="term" value="C:plasma membrane"/>
    <property type="evidence" value="ECO:0007669"/>
    <property type="project" value="UniProtKB-SubCell"/>
</dbReference>
<dbReference type="GO" id="GO:0004605">
    <property type="term" value="F:phosphatidate cytidylyltransferase activity"/>
    <property type="evidence" value="ECO:0007669"/>
    <property type="project" value="UniProtKB-EC"/>
</dbReference>
<dbReference type="PANTHER" id="PTHR46382:SF1">
    <property type="entry name" value="PHOSPHATIDATE CYTIDYLYLTRANSFERASE"/>
    <property type="match status" value="1"/>
</dbReference>
<evidence type="ECO:0000313" key="21">
    <source>
        <dbReference type="Proteomes" id="UP000193017"/>
    </source>
</evidence>
<keyword evidence="10 18" id="KW-0808">Transferase</keyword>
<feature type="transmembrane region" description="Helical" evidence="19">
    <location>
        <begin position="128"/>
        <end position="148"/>
    </location>
</feature>
<evidence type="ECO:0000256" key="15">
    <source>
        <dbReference type="ARBA" id="ARBA00023136"/>
    </source>
</evidence>
<evidence type="ECO:0000256" key="9">
    <source>
        <dbReference type="ARBA" id="ARBA00022516"/>
    </source>
</evidence>
<dbReference type="PROSITE" id="PS01315">
    <property type="entry name" value="CDS"/>
    <property type="match status" value="1"/>
</dbReference>
<dbReference type="OrthoDB" id="9799199at2"/>
<evidence type="ECO:0000256" key="5">
    <source>
        <dbReference type="ARBA" id="ARBA00010185"/>
    </source>
</evidence>
<evidence type="ECO:0000256" key="14">
    <source>
        <dbReference type="ARBA" id="ARBA00023098"/>
    </source>
</evidence>
<sequence length="286" mass="29031">MSLPRPRVTPAGRWADLAQRVGSALVILVLGGGLLMAPPRWSGLGLAILFGALLWELARLVAPVDPVPGGQLPVPRPGIREGRMALIIGLLAGLAMAATLLLSPWAGAALALPVALGWRLAQPALRPALAGQAILMALATAGLAWVRATHGQGTAWWIVILVVLSDVLGYFVGRAVGGPKFWPRYSPNKTWSGTAAGWVGAILAGGVLVALGLAGPGTLVAGPLLVLGGQLGDIAESALKRRAGVKDSSHIIPGHGGLMDRFDAMGGALASALVLGLAGLLPVVGQ</sequence>
<gene>
    <name evidence="20" type="ORF">B0A89_10125</name>
</gene>
<evidence type="ECO:0000256" key="19">
    <source>
        <dbReference type="SAM" id="Phobius"/>
    </source>
</evidence>
<dbReference type="UniPathway" id="UPA00557">
    <property type="reaction ID" value="UER00614"/>
</dbReference>
<keyword evidence="12 18" id="KW-0548">Nucleotidyltransferase</keyword>
<dbReference type="EMBL" id="CP020612">
    <property type="protein sequence ID" value="ARJ69933.1"/>
    <property type="molecule type" value="Genomic_DNA"/>
</dbReference>
<dbReference type="InterPro" id="IPR000374">
    <property type="entry name" value="PC_trans"/>
</dbReference>
<reference evidence="20 21" key="1">
    <citation type="submission" date="2017-03" db="EMBL/GenBank/DDBJ databases">
        <title>Genome sequence of Paracoccus contaminans isolated from a water microcosm.</title>
        <authorList>
            <person name="Aurass P."/>
            <person name="Karste S."/>
            <person name="Trost E."/>
            <person name="Glaeser S.P."/>
            <person name="Kaempfer P."/>
            <person name="Flieger A."/>
        </authorList>
    </citation>
    <scope>NUCLEOTIDE SEQUENCE [LARGE SCALE GENOMIC DNA]</scope>
    <source>
        <strain evidence="21">RKI 16-01929T\LMG 29738T\CCM 8701T\CIP 111112T</strain>
    </source>
</reference>
<evidence type="ECO:0000256" key="12">
    <source>
        <dbReference type="ARBA" id="ARBA00022695"/>
    </source>
</evidence>
<dbReference type="Proteomes" id="UP000193017">
    <property type="component" value="Chromosome"/>
</dbReference>
<comment type="similarity">
    <text evidence="5 18">Belongs to the CDS family.</text>
</comment>
<evidence type="ECO:0000256" key="16">
    <source>
        <dbReference type="ARBA" id="ARBA00023209"/>
    </source>
</evidence>
<protein>
    <recommendedName>
        <fullName evidence="7 18">Phosphatidate cytidylyltransferase</fullName>
        <ecNumber evidence="6 18">2.7.7.41</ecNumber>
    </recommendedName>
</protein>